<dbReference type="InterPro" id="IPR045584">
    <property type="entry name" value="Pilin-like"/>
</dbReference>
<dbReference type="Gene3D" id="2.60.40.4050">
    <property type="match status" value="3"/>
</dbReference>
<dbReference type="EMBL" id="RYZR01000002">
    <property type="protein sequence ID" value="RUL66761.1"/>
    <property type="molecule type" value="Genomic_DNA"/>
</dbReference>
<dbReference type="SUPFAM" id="SSF54523">
    <property type="entry name" value="Pili subunits"/>
    <property type="match status" value="1"/>
</dbReference>
<comment type="subcellular location">
    <subcellularLocation>
        <location evidence="2">Cell outer membrane</location>
    </subcellularLocation>
    <subcellularLocation>
        <location evidence="1">Cell surface</location>
    </subcellularLocation>
</comment>
<keyword evidence="11" id="KW-1133">Transmembrane helix</keyword>
<dbReference type="Gene3D" id="6.10.250.2040">
    <property type="match status" value="1"/>
</dbReference>
<evidence type="ECO:0000256" key="8">
    <source>
        <dbReference type="ARBA" id="ARBA00022927"/>
    </source>
</evidence>
<dbReference type="Proteomes" id="UP000267077">
    <property type="component" value="Unassembled WGS sequence"/>
</dbReference>
<accession>A0A432LXF1</accession>
<keyword evidence="6 11" id="KW-0812">Transmembrane</keyword>
<evidence type="ECO:0000259" key="15">
    <source>
        <dbReference type="Pfam" id="PF13018"/>
    </source>
</evidence>
<evidence type="ECO:0000256" key="7">
    <source>
        <dbReference type="ARBA" id="ARBA00022729"/>
    </source>
</evidence>
<evidence type="ECO:0000256" key="10">
    <source>
        <dbReference type="ARBA" id="ARBA00023237"/>
    </source>
</evidence>
<keyword evidence="5" id="KW-1134">Transmembrane beta strand</keyword>
<dbReference type="OrthoDB" id="1632057at2"/>
<dbReference type="GO" id="GO:0009986">
    <property type="term" value="C:cell surface"/>
    <property type="evidence" value="ECO:0007669"/>
    <property type="project" value="UniProtKB-SubCell"/>
</dbReference>
<dbReference type="Pfam" id="PF05662">
    <property type="entry name" value="YadA_stalk"/>
    <property type="match status" value="8"/>
</dbReference>
<dbReference type="AlphaFoldDB" id="A0A432LXF1"/>
<dbReference type="InterPro" id="IPR005594">
    <property type="entry name" value="YadA_C"/>
</dbReference>
<evidence type="ECO:0000259" key="13">
    <source>
        <dbReference type="Pfam" id="PF05658"/>
    </source>
</evidence>
<feature type="domain" description="Trimeric autotransporter adhesin YadA-like head" evidence="13">
    <location>
        <begin position="484"/>
        <end position="510"/>
    </location>
</feature>
<feature type="domain" description="ESPR" evidence="15">
    <location>
        <begin position="1"/>
        <end position="47"/>
    </location>
</feature>
<reference evidence="16 17" key="1">
    <citation type="submission" date="2018-12" db="EMBL/GenBank/DDBJ databases">
        <title>Dyella dinghuensis sp. nov. DHOA06 and Dyella choica sp. nov. 4M-K27, isolated from forest soil.</title>
        <authorList>
            <person name="Qiu L.-H."/>
            <person name="Gao Z.-H."/>
        </authorList>
    </citation>
    <scope>NUCLEOTIDE SEQUENCE [LARGE SCALE GENOMIC DNA]</scope>
    <source>
        <strain evidence="16 17">DHOA06</strain>
    </source>
</reference>
<keyword evidence="9 11" id="KW-0472">Membrane</keyword>
<keyword evidence="4" id="KW-0813">Transport</keyword>
<dbReference type="Gene3D" id="1.20.5.170">
    <property type="match status" value="3"/>
</dbReference>
<feature type="domain" description="Trimeric autotransporter adhesin YadA-like stalk" evidence="14">
    <location>
        <begin position="859"/>
        <end position="882"/>
    </location>
</feature>
<dbReference type="InterPro" id="IPR024973">
    <property type="entry name" value="ESPR"/>
</dbReference>
<feature type="domain" description="Trimeric autotransporter adhesin YadA-like head" evidence="13">
    <location>
        <begin position="230"/>
        <end position="256"/>
    </location>
</feature>
<dbReference type="Pfam" id="PF05658">
    <property type="entry name" value="YadA_head"/>
    <property type="match status" value="14"/>
</dbReference>
<proteinExistence type="inferred from homology"/>
<feature type="domain" description="Trimeric autotransporter adhesin YadA-like stalk" evidence="14">
    <location>
        <begin position="1125"/>
        <end position="1162"/>
    </location>
</feature>
<feature type="domain" description="Trimeric autotransporter adhesin YadA-like head" evidence="13">
    <location>
        <begin position="512"/>
        <end position="538"/>
    </location>
</feature>
<organism evidence="16 17">
    <name type="scientific">Dyella dinghuensis</name>
    <dbReference type="NCBI Taxonomy" id="1920169"/>
    <lineage>
        <taxon>Bacteria</taxon>
        <taxon>Pseudomonadati</taxon>
        <taxon>Pseudomonadota</taxon>
        <taxon>Gammaproteobacteria</taxon>
        <taxon>Lysobacterales</taxon>
        <taxon>Rhodanobacteraceae</taxon>
        <taxon>Dyella</taxon>
    </lineage>
</organism>
<feature type="domain" description="Trimeric autotransporter adhesin YadA-like head" evidence="13">
    <location>
        <begin position="815"/>
        <end position="839"/>
    </location>
</feature>
<feature type="domain" description="Trimeric autotransporter adhesin YadA-like head" evidence="13">
    <location>
        <begin position="1095"/>
        <end position="1118"/>
    </location>
</feature>
<dbReference type="InterPro" id="IPR011049">
    <property type="entry name" value="Serralysin-like_metalloprot_C"/>
</dbReference>
<evidence type="ECO:0000256" key="11">
    <source>
        <dbReference type="SAM" id="Phobius"/>
    </source>
</evidence>
<dbReference type="RefSeq" id="WP_126672260.1">
    <property type="nucleotide sequence ID" value="NZ_RYZR01000002.1"/>
</dbReference>
<name>A0A432LXF1_9GAMM</name>
<feature type="domain" description="Trimeric autotransporter adhesin YadA-like head" evidence="13">
    <location>
        <begin position="1034"/>
        <end position="1060"/>
    </location>
</feature>
<keyword evidence="7" id="KW-0732">Signal</keyword>
<feature type="domain" description="Trimeric autotransporter adhesin YadA-like stalk" evidence="14">
    <location>
        <begin position="338"/>
        <end position="379"/>
    </location>
</feature>
<evidence type="ECO:0000259" key="12">
    <source>
        <dbReference type="Pfam" id="PF03895"/>
    </source>
</evidence>
<feature type="domain" description="Trimeric autotransporter adhesin YadA-like head" evidence="13">
    <location>
        <begin position="544"/>
        <end position="566"/>
    </location>
</feature>
<feature type="domain" description="Trimeric autotransporter adhesin YadA-like head" evidence="13">
    <location>
        <begin position="151"/>
        <end position="172"/>
    </location>
</feature>
<keyword evidence="8" id="KW-0653">Protein transport</keyword>
<evidence type="ECO:0000259" key="14">
    <source>
        <dbReference type="Pfam" id="PF05662"/>
    </source>
</evidence>
<dbReference type="Gene3D" id="3.30.1300.30">
    <property type="entry name" value="GSPII I/J protein-like"/>
    <property type="match status" value="1"/>
</dbReference>
<feature type="domain" description="Trimeric autotransporter adhesin YadA-like head" evidence="13">
    <location>
        <begin position="1006"/>
        <end position="1032"/>
    </location>
</feature>
<feature type="domain" description="Trimeric autotransporter adhesin YadA-like head" evidence="13">
    <location>
        <begin position="109"/>
        <end position="131"/>
    </location>
</feature>
<evidence type="ECO:0000256" key="3">
    <source>
        <dbReference type="ARBA" id="ARBA00005848"/>
    </source>
</evidence>
<feature type="domain" description="Trimeric autotransporter adhesin YadA-like stalk" evidence="14">
    <location>
        <begin position="422"/>
        <end position="464"/>
    </location>
</feature>
<feature type="domain" description="Trimeric autotransporter adhesin YadA-like stalk" evidence="14">
    <location>
        <begin position="275"/>
        <end position="297"/>
    </location>
</feature>
<keyword evidence="10" id="KW-0998">Cell outer membrane</keyword>
<evidence type="ECO:0008006" key="18">
    <source>
        <dbReference type="Google" id="ProtNLM"/>
    </source>
</evidence>
<evidence type="ECO:0000256" key="2">
    <source>
        <dbReference type="ARBA" id="ARBA00004442"/>
    </source>
</evidence>
<evidence type="ECO:0000313" key="16">
    <source>
        <dbReference type="EMBL" id="RUL66761.1"/>
    </source>
</evidence>
<feature type="domain" description="Trimeric autotransporter adhesin YadA-like head" evidence="13">
    <location>
        <begin position="174"/>
        <end position="200"/>
    </location>
</feature>
<dbReference type="Pfam" id="PF03895">
    <property type="entry name" value="YadA_anchor"/>
    <property type="match status" value="1"/>
</dbReference>
<dbReference type="GO" id="GO:0015031">
    <property type="term" value="P:protein transport"/>
    <property type="evidence" value="ECO:0007669"/>
    <property type="project" value="UniProtKB-KW"/>
</dbReference>
<protein>
    <recommendedName>
        <fullName evidence="18">Adhesin</fullName>
    </recommendedName>
</protein>
<feature type="transmembrane region" description="Helical" evidence="11">
    <location>
        <begin position="34"/>
        <end position="53"/>
    </location>
</feature>
<dbReference type="SUPFAM" id="SSF101967">
    <property type="entry name" value="Adhesin YadA, collagen-binding domain"/>
    <property type="match status" value="7"/>
</dbReference>
<feature type="domain" description="Trimeric autotransporter adhesin YadA-like head" evidence="13">
    <location>
        <begin position="715"/>
        <end position="741"/>
    </location>
</feature>
<dbReference type="InterPro" id="IPR008635">
    <property type="entry name" value="Coiled_stalk_dom"/>
</dbReference>
<evidence type="ECO:0000256" key="5">
    <source>
        <dbReference type="ARBA" id="ARBA00022452"/>
    </source>
</evidence>
<dbReference type="Pfam" id="PF13018">
    <property type="entry name" value="ESPR"/>
    <property type="match status" value="1"/>
</dbReference>
<comment type="caution">
    <text evidence="16">The sequence shown here is derived from an EMBL/GenBank/DDBJ whole genome shotgun (WGS) entry which is preliminary data.</text>
</comment>
<dbReference type="GO" id="GO:0009279">
    <property type="term" value="C:cell outer membrane"/>
    <property type="evidence" value="ECO:0007669"/>
    <property type="project" value="UniProtKB-SubCell"/>
</dbReference>
<dbReference type="InterPro" id="IPR008640">
    <property type="entry name" value="Adhesin_Head_dom"/>
</dbReference>
<feature type="domain" description="Trimeric autotransporter adhesin YadA-like head" evidence="13">
    <location>
        <begin position="787"/>
        <end position="813"/>
    </location>
</feature>
<feature type="domain" description="Trimeric autotransporter adhesin YadA-like C-terminal membrane anchor" evidence="12">
    <location>
        <begin position="1186"/>
        <end position="1246"/>
    </location>
</feature>
<sequence length="1246" mass="119780">MNTIYRIVWNAATGKWVVASELAKGRKKKSTRSMASLIALTAAVAGVGFTGYASAQTLGNNVTQGNAGNVVLGDNAAGASACTADPSLPAGAYGCSVVIGNTASAATGNTVVIGDHASTTANASVAIGAYSTAGKYSQAIGAGAQATGGWATAIGQSAQATSTNATAIGTNSTATGDAATAIGGGAHASADKSFAMGWSSNATGTGSMAFGYQVTAAGENAIAMGLSSQANADNAVALGSGAHANTTNSVALGTNSDVGTRTGVVSVGAVGSERQIINVAAGTADTDAVNVSQMKASGLIDGSGNAVAAVTYDQNADGSPNYNSVTMGNGQSTGPVAIHNVAAGTLSATSTDAVNGSQLYTTNQQVGQNTSDITNLGNRVTINEGDITTLQGQMADAVMYDDSSHGSVTLGGATATAPVALHNVAAGELSSTSTDAVNGSQLYATNQQVSQNTTDITNVQNSVAASTRYFQANGKNDGTDDASATGQNAVAVGASALASATQATALGANTVATQANATAIGAGAQAPAQNSTAIGANSVAAVVGATAIGNSAQATAQNATAIGPNSVANVANTISVGSASNQRRITNVAAGTGDTDAVNVAQLKSSGLINNDGNAVAAVTYDENADGTPNYGSVTMGGPVSTDGGLTGGTKITNVAQGSLSATSTDAVNGSQLYATNQQVSQNTTDITNLQNGVAASTRYFQANGKNDGTDDASAGGQNSVAVGASASASAERSVAVGQGATASLSEGRVAGANIPGYAGTPITNTAIGANTQASTGGTALGDSAQATGLASAAVGAYANSTGDFGTAVGFGAQATGSSSTALGVNAQATANNSVALGVSSVADRANTVSVGSAGKERQITNVAAGTEDTDAVNVAQLKSAGLVDDNGNTMDAVVYDPGTNRGQVTLGGMGAAAPVVLTNVANGVNQYDAVNFGQLSGLQTDLQNQINTVNGQVTNIDNRVTTLENDGGSGGGTPDYVAANASAQPSAAANVGDTTGVALGYNTAATGDNASAVGDSAQATGDNSTAVGSNAVASNTGGTALGSSASVNASNGVAVGNNATVASSASNGTAVGSGSSVNAASGTAVGQGASVASNATNSVALGAGSVATQANSVSVGSAGNERTITNVAAGVNATDAVNVSQLQSSQNWAQSYVDQKASQLNSRITSVGRHADAGTAGAIAMTNIPQAYQPNQSSVGAGVGAFNGQAAIAVGMSTITPGGRWVLKGSLTGTTQGDVGVGFGASMVW</sequence>
<feature type="domain" description="Trimeric autotransporter adhesin YadA-like stalk" evidence="14">
    <location>
        <begin position="584"/>
        <end position="607"/>
    </location>
</feature>
<evidence type="ECO:0000256" key="1">
    <source>
        <dbReference type="ARBA" id="ARBA00004241"/>
    </source>
</evidence>
<evidence type="ECO:0000256" key="4">
    <source>
        <dbReference type="ARBA" id="ARBA00022448"/>
    </source>
</evidence>
<dbReference type="Gene3D" id="2.150.10.10">
    <property type="entry name" value="Serralysin-like metalloprotease, C-terminal"/>
    <property type="match status" value="5"/>
</dbReference>
<gene>
    <name evidence="16" type="ORF">EKH79_02815</name>
</gene>
<feature type="domain" description="Trimeric autotransporter adhesin YadA-like head" evidence="13">
    <location>
        <begin position="202"/>
        <end position="226"/>
    </location>
</feature>
<evidence type="ECO:0000256" key="6">
    <source>
        <dbReference type="ARBA" id="ARBA00022692"/>
    </source>
</evidence>
<comment type="similarity">
    <text evidence="3">Belongs to the autotransporter-2 (AT-2) (TC 1.B.40) family.</text>
</comment>
<dbReference type="CDD" id="cd12820">
    <property type="entry name" value="LbR_YadA-like"/>
    <property type="match status" value="2"/>
</dbReference>
<evidence type="ECO:0000313" key="17">
    <source>
        <dbReference type="Proteomes" id="UP000267077"/>
    </source>
</evidence>
<feature type="domain" description="Trimeric autotransporter adhesin YadA-like stalk" evidence="14">
    <location>
        <begin position="918"/>
        <end position="957"/>
    </location>
</feature>
<feature type="domain" description="Trimeric autotransporter adhesin YadA-like stalk" evidence="14">
    <location>
        <begin position="651"/>
        <end position="695"/>
    </location>
</feature>
<keyword evidence="17" id="KW-1185">Reference proteome</keyword>
<evidence type="ECO:0000256" key="9">
    <source>
        <dbReference type="ARBA" id="ARBA00023136"/>
    </source>
</evidence>